<sequence length="249" mass="28766">MIQKIKEQWAVFILIVAVPILHIGIGTENTYIADSALKAMQTDSLIQNNFQSEEIRYPAEKLDPLHEAFFLPGTGFAKEIQGKFIGQYPIAFTFLSSFLRLIGIAWKWVPMLLSFFMIVSLYLLSKRKLIGQKTVLLGYFATILFALCLDFSEYSIYFLFNSIGFSFWLRYRDLKKSRDLYLAFFVCSLPIWFRLETLLFLGSLVLSEIIIYRKNIKNLIKGINPLGILLGILPIILFFFGIFGIMDIY</sequence>
<reference evidence="2 3" key="1">
    <citation type="submission" date="2013-01" db="EMBL/GenBank/DDBJ databases">
        <authorList>
            <person name="Harkins D.M."/>
            <person name="Durkin A.S."/>
            <person name="Brinkac L.M."/>
            <person name="Haft D.H."/>
            <person name="Selengut J.D."/>
            <person name="Sanka R."/>
            <person name="DePew J."/>
            <person name="Purushe J."/>
            <person name="Tulsiani S.M."/>
            <person name="Graham G.C."/>
            <person name="Burns M.-A."/>
            <person name="Dohnt M.F."/>
            <person name="Smythe L.D."/>
            <person name="McKay D.B."/>
            <person name="Craig S.B."/>
            <person name="Vinetz J.M."/>
            <person name="Sutton G.G."/>
            <person name="Nierman W.C."/>
            <person name="Fouts D.E."/>
        </authorList>
    </citation>
    <scope>NUCLEOTIDE SEQUENCE [LARGE SCALE GENOMIC DNA]</scope>
    <source>
        <strain evidence="2 3">LT2156</strain>
    </source>
</reference>
<dbReference type="EMBL" id="AFMF02000001">
    <property type="protein sequence ID" value="EMM98091.1"/>
    <property type="molecule type" value="Genomic_DNA"/>
</dbReference>
<feature type="transmembrane region" description="Helical" evidence="1">
    <location>
        <begin position="9"/>
        <end position="27"/>
    </location>
</feature>
<evidence type="ECO:0000313" key="2">
    <source>
        <dbReference type="EMBL" id="EMM98091.1"/>
    </source>
</evidence>
<protein>
    <recommendedName>
        <fullName evidence="4">Dolichyl-phosphate-mannose-protein mannosyltransferase</fullName>
    </recommendedName>
</protein>
<comment type="caution">
    <text evidence="2">The sequence shown here is derived from an EMBL/GenBank/DDBJ whole genome shotgun (WGS) entry which is preliminary data.</text>
</comment>
<evidence type="ECO:0008006" key="4">
    <source>
        <dbReference type="Google" id="ProtNLM"/>
    </source>
</evidence>
<keyword evidence="1" id="KW-0812">Transmembrane</keyword>
<proteinExistence type="predicted"/>
<feature type="transmembrane region" description="Helical" evidence="1">
    <location>
        <begin position="136"/>
        <end position="160"/>
    </location>
</feature>
<feature type="transmembrane region" description="Helical" evidence="1">
    <location>
        <begin position="226"/>
        <end position="246"/>
    </location>
</feature>
<accession>M6I4L2</accession>
<name>M6I4L2_LEPIR</name>
<keyword evidence="1" id="KW-1133">Transmembrane helix</keyword>
<keyword evidence="1" id="KW-0472">Membrane</keyword>
<dbReference type="AlphaFoldDB" id="M6I4L2"/>
<evidence type="ECO:0000256" key="1">
    <source>
        <dbReference type="SAM" id="Phobius"/>
    </source>
</evidence>
<feature type="transmembrane region" description="Helical" evidence="1">
    <location>
        <begin position="180"/>
        <end position="206"/>
    </location>
</feature>
<organism evidence="2 3">
    <name type="scientific">Leptospira interrogans serovar Zanoni str. LT2156</name>
    <dbReference type="NCBI Taxonomy" id="1001601"/>
    <lineage>
        <taxon>Bacteria</taxon>
        <taxon>Pseudomonadati</taxon>
        <taxon>Spirochaetota</taxon>
        <taxon>Spirochaetia</taxon>
        <taxon>Leptospirales</taxon>
        <taxon>Leptospiraceae</taxon>
        <taxon>Leptospira</taxon>
    </lineage>
</organism>
<evidence type="ECO:0000313" key="3">
    <source>
        <dbReference type="Proteomes" id="UP000012089"/>
    </source>
</evidence>
<gene>
    <name evidence="2" type="ORF">LEP1GSC158_4012</name>
</gene>
<dbReference type="Proteomes" id="UP000012089">
    <property type="component" value="Unassembled WGS sequence"/>
</dbReference>
<feature type="transmembrane region" description="Helical" evidence="1">
    <location>
        <begin position="104"/>
        <end position="124"/>
    </location>
</feature>